<dbReference type="RefSeq" id="WP_309541689.1">
    <property type="nucleotide sequence ID" value="NZ_CP133659.1"/>
</dbReference>
<evidence type="ECO:0000313" key="3">
    <source>
        <dbReference type="Proteomes" id="UP001180616"/>
    </source>
</evidence>
<evidence type="ECO:0000313" key="2">
    <source>
        <dbReference type="EMBL" id="WMW65734.1"/>
    </source>
</evidence>
<protein>
    <submittedName>
        <fullName evidence="2">Uncharacterized protein</fullName>
    </submittedName>
</protein>
<reference evidence="2" key="1">
    <citation type="submission" date="2023-09" db="EMBL/GenBank/DDBJ databases">
        <authorList>
            <consortium name="CW5 consortium"/>
            <person name="Lu C.-W."/>
        </authorList>
    </citation>
    <scope>NUCLEOTIDE SEQUENCE</scope>
    <source>
        <strain evidence="2">KPS</strain>
    </source>
</reference>
<proteinExistence type="predicted"/>
<gene>
    <name evidence="2" type="ORF">KPS_000242</name>
</gene>
<keyword evidence="3" id="KW-1185">Reference proteome</keyword>
<dbReference type="Proteomes" id="UP001180616">
    <property type="component" value="Chromosome"/>
</dbReference>
<organism evidence="2 3">
    <name type="scientific">Nitratidesulfovibrio liaohensis</name>
    <dbReference type="NCBI Taxonomy" id="2604158"/>
    <lineage>
        <taxon>Bacteria</taxon>
        <taxon>Pseudomonadati</taxon>
        <taxon>Thermodesulfobacteriota</taxon>
        <taxon>Desulfovibrionia</taxon>
        <taxon>Desulfovibrionales</taxon>
        <taxon>Desulfovibrionaceae</taxon>
        <taxon>Nitratidesulfovibrio</taxon>
    </lineage>
</organism>
<name>A0ABY9R2R7_9BACT</name>
<dbReference type="EMBL" id="CP133659">
    <property type="protein sequence ID" value="WMW65734.1"/>
    <property type="molecule type" value="Genomic_DNA"/>
</dbReference>
<sequence length="78" mass="8440">MSRNRWTYARLARSLDITSNAVAKLCNQSTMPVRRHAQIVALGVPAELLPQPLDVKPGPKPRRLAEPAIPAASVATTV</sequence>
<evidence type="ECO:0000256" key="1">
    <source>
        <dbReference type="SAM" id="MobiDB-lite"/>
    </source>
</evidence>
<feature type="region of interest" description="Disordered" evidence="1">
    <location>
        <begin position="53"/>
        <end position="78"/>
    </location>
</feature>
<accession>A0ABY9R2R7</accession>